<comment type="caution">
    <text evidence="1">The sequence shown here is derived from an EMBL/GenBank/DDBJ whole genome shotgun (WGS) entry which is preliminary data.</text>
</comment>
<protein>
    <submittedName>
        <fullName evidence="1">Uncharacterized protein</fullName>
    </submittedName>
</protein>
<dbReference type="AlphaFoldDB" id="A0A0N0ZZK3"/>
<dbReference type="Proteomes" id="UP000037953">
    <property type="component" value="Unassembled WGS sequence"/>
</dbReference>
<name>A0A0N0ZZK3_CHRID</name>
<reference evidence="1 2" key="1">
    <citation type="journal article" date="2015" name="Genom Data">
        <title>Draft genome sequence of a multidrug-resistant Chryseobacterium indologenes isolate from Malaysia.</title>
        <authorList>
            <person name="Yu C.Y."/>
            <person name="Ang G.Y."/>
            <person name="Cheng H.J."/>
            <person name="Cheong Y.M."/>
            <person name="Yin W.F."/>
            <person name="Chan K.G."/>
        </authorList>
    </citation>
    <scope>NUCLEOTIDE SEQUENCE [LARGE SCALE GENOMIC DNA]</scope>
    <source>
        <strain evidence="1 2">CI_885</strain>
    </source>
</reference>
<dbReference type="EMBL" id="LJOD01000001">
    <property type="protein sequence ID" value="KPE52519.1"/>
    <property type="molecule type" value="Genomic_DNA"/>
</dbReference>
<sequence length="102" mass="11638">MEKAEKLSGGQLKEVKEILANTAVGELTEGEDFADLAYTKVEFGYIYLREGHYESLFKMVTDRKTVFFAAQRGSLMRLQDAFTEAQFEGTVEQMKAFHGDWL</sequence>
<dbReference type="PATRIC" id="fig|253.9.peg.82"/>
<accession>A0A0N0ZZK3</accession>
<dbReference type="RefSeq" id="WP_062696073.1">
    <property type="nucleotide sequence ID" value="NZ_LJOD01000001.1"/>
</dbReference>
<gene>
    <name evidence="1" type="ORF">AOB46_00370</name>
</gene>
<reference evidence="2" key="2">
    <citation type="submission" date="2015-09" db="EMBL/GenBank/DDBJ databases">
        <title>Draft genome sequence of a multidrug-resistant Chryseobacterium indologenes isolate from Malaysia.</title>
        <authorList>
            <person name="Yu C.Y."/>
            <person name="Ang G.Y."/>
            <person name="Chan K.-G."/>
        </authorList>
    </citation>
    <scope>NUCLEOTIDE SEQUENCE [LARGE SCALE GENOMIC DNA]</scope>
    <source>
        <strain evidence="2">CI_885</strain>
    </source>
</reference>
<dbReference type="OrthoDB" id="1262484at2"/>
<organism evidence="1 2">
    <name type="scientific">Chryseobacterium indologenes</name>
    <name type="common">Flavobacterium indologenes</name>
    <dbReference type="NCBI Taxonomy" id="253"/>
    <lineage>
        <taxon>Bacteria</taxon>
        <taxon>Pseudomonadati</taxon>
        <taxon>Bacteroidota</taxon>
        <taxon>Flavobacteriia</taxon>
        <taxon>Flavobacteriales</taxon>
        <taxon>Weeksellaceae</taxon>
        <taxon>Chryseobacterium group</taxon>
        <taxon>Chryseobacterium</taxon>
    </lineage>
</organism>
<evidence type="ECO:0000313" key="1">
    <source>
        <dbReference type="EMBL" id="KPE52519.1"/>
    </source>
</evidence>
<proteinExistence type="predicted"/>
<evidence type="ECO:0000313" key="2">
    <source>
        <dbReference type="Proteomes" id="UP000037953"/>
    </source>
</evidence>